<dbReference type="GO" id="GO:0008420">
    <property type="term" value="F:RNA polymerase II CTD heptapeptide repeat phosphatase activity"/>
    <property type="evidence" value="ECO:0007669"/>
    <property type="project" value="UniProtKB-UniRule"/>
</dbReference>
<evidence type="ECO:0000256" key="5">
    <source>
        <dbReference type="ARBA" id="ARBA00022801"/>
    </source>
</evidence>
<dbReference type="PANTHER" id="PTHR14732">
    <property type="entry name" value="RNA POLYMERASE II SUBUNIT B1 CTD PHOSPHATASE RPAP2-RELATED"/>
    <property type="match status" value="1"/>
</dbReference>
<evidence type="ECO:0000256" key="1">
    <source>
        <dbReference type="ARBA" id="ARBA00004123"/>
    </source>
</evidence>
<keyword evidence="5 12" id="KW-0378">Hydrolase</keyword>
<dbReference type="AlphaFoldDB" id="A0A2G5B4M3"/>
<keyword evidence="8 12" id="KW-0539">Nucleus</keyword>
<dbReference type="Gene3D" id="1.25.40.820">
    <property type="match status" value="1"/>
</dbReference>
<feature type="compositionally biased region" description="Basic and acidic residues" evidence="13">
    <location>
        <begin position="297"/>
        <end position="310"/>
    </location>
</feature>
<evidence type="ECO:0000256" key="9">
    <source>
        <dbReference type="ARBA" id="ARBA00047761"/>
    </source>
</evidence>
<dbReference type="GO" id="GO:0005634">
    <property type="term" value="C:nucleus"/>
    <property type="evidence" value="ECO:0007669"/>
    <property type="project" value="UniProtKB-SubCell"/>
</dbReference>
<dbReference type="GO" id="GO:0043175">
    <property type="term" value="F:RNA polymerase core enzyme binding"/>
    <property type="evidence" value="ECO:0007669"/>
    <property type="project" value="UniProtKB-UniRule"/>
</dbReference>
<evidence type="ECO:0000256" key="12">
    <source>
        <dbReference type="RuleBase" id="RU367080"/>
    </source>
</evidence>
<evidence type="ECO:0000259" key="14">
    <source>
        <dbReference type="PROSITE" id="PS51479"/>
    </source>
</evidence>
<dbReference type="GO" id="GO:0008270">
    <property type="term" value="F:zinc ion binding"/>
    <property type="evidence" value="ECO:0007669"/>
    <property type="project" value="UniProtKB-KW"/>
</dbReference>
<reference evidence="15 16" key="1">
    <citation type="journal article" date="2015" name="Genome Biol. Evol.">
        <title>Phylogenomic analyses indicate that early fungi evolved digesting cell walls of algal ancestors of land plants.</title>
        <authorList>
            <person name="Chang Y."/>
            <person name="Wang S."/>
            <person name="Sekimoto S."/>
            <person name="Aerts A.L."/>
            <person name="Choi C."/>
            <person name="Clum A."/>
            <person name="LaButti K.M."/>
            <person name="Lindquist E.A."/>
            <person name="Yee Ngan C."/>
            <person name="Ohm R.A."/>
            <person name="Salamov A.A."/>
            <person name="Grigoriev I.V."/>
            <person name="Spatafora J.W."/>
            <person name="Berbee M.L."/>
        </authorList>
    </citation>
    <scope>NUCLEOTIDE SEQUENCE [LARGE SCALE GENOMIC DNA]</scope>
    <source>
        <strain evidence="15 16">NRRL 1564</strain>
    </source>
</reference>
<dbReference type="EC" id="3.1.3.16" evidence="12"/>
<keyword evidence="7 12" id="KW-0904">Protein phosphatase</keyword>
<evidence type="ECO:0000256" key="8">
    <source>
        <dbReference type="ARBA" id="ARBA00023242"/>
    </source>
</evidence>
<dbReference type="STRING" id="763665.A0A2G5B4M3"/>
<comment type="similarity">
    <text evidence="2 11 12">Belongs to the RPAP2 family.</text>
</comment>
<dbReference type="PROSITE" id="PS51479">
    <property type="entry name" value="ZF_RTR1"/>
    <property type="match status" value="1"/>
</dbReference>
<evidence type="ECO:0000256" key="10">
    <source>
        <dbReference type="ARBA" id="ARBA00048336"/>
    </source>
</evidence>
<gene>
    <name evidence="15" type="ORF">COEREDRAFT_94270</name>
</gene>
<sequence length="341" mass="37652">MSEHQAFSEAAAVRDVRRGKKTVTASANKPKAEGKQRRRTAVKESIRTRDQYERLSLRWCEKLLDAVSEAILKQAADYITPEDYDGVVEERASNDLCGYPLCNRNAKKLEKRYHISLVRRKVFDISEQGNFCGSSCMVGSRIYRHQLSEDPLYMRSQSQIQEIEVMPLKYNGDAATTSSEAAKVVKGGEGSERQGSADNDALAWYRRSLMKKMNIPESVAAASPLQIVEHNSGSAEFDLSETVAKLSFADIEGFEPEADSARVKKAVRNVARVEAGPAYINKADTSVQSAASAGVTAKRDIKRDSEDGVADRPTYNSGWSPWHSLTAMMKTATAATALSRQ</sequence>
<dbReference type="PANTHER" id="PTHR14732:SF0">
    <property type="entry name" value="RNA POLYMERASE II SUBUNIT B1 CTD PHOSPHATASE RPAP2-RELATED"/>
    <property type="match status" value="1"/>
</dbReference>
<accession>A0A2G5B4M3</accession>
<feature type="domain" description="RTR1-type" evidence="14">
    <location>
        <begin position="74"/>
        <end position="156"/>
    </location>
</feature>
<dbReference type="Pfam" id="PF04181">
    <property type="entry name" value="RPAP2_Rtr1"/>
    <property type="match status" value="1"/>
</dbReference>
<proteinExistence type="inferred from homology"/>
<dbReference type="InterPro" id="IPR007308">
    <property type="entry name" value="Rtr1/RPAP2_dom"/>
</dbReference>
<evidence type="ECO:0000256" key="7">
    <source>
        <dbReference type="ARBA" id="ARBA00022912"/>
    </source>
</evidence>
<dbReference type="GO" id="GO:0005737">
    <property type="term" value="C:cytoplasm"/>
    <property type="evidence" value="ECO:0007669"/>
    <property type="project" value="TreeGrafter"/>
</dbReference>
<dbReference type="InterPro" id="IPR039693">
    <property type="entry name" value="Rtr1/RPAP2"/>
</dbReference>
<protein>
    <recommendedName>
        <fullName evidence="12">RNA polymerase II subunit B1 CTD phosphatase RPAP2 homolog</fullName>
        <ecNumber evidence="12">3.1.3.16</ecNumber>
    </recommendedName>
</protein>
<comment type="subcellular location">
    <subcellularLocation>
        <location evidence="1 12">Nucleus</location>
    </subcellularLocation>
</comment>
<dbReference type="EMBL" id="KZ303524">
    <property type="protein sequence ID" value="PIA13950.1"/>
    <property type="molecule type" value="Genomic_DNA"/>
</dbReference>
<dbReference type="OrthoDB" id="2590500at2759"/>
<evidence type="ECO:0000256" key="13">
    <source>
        <dbReference type="SAM" id="MobiDB-lite"/>
    </source>
</evidence>
<evidence type="ECO:0000256" key="4">
    <source>
        <dbReference type="ARBA" id="ARBA00022771"/>
    </source>
</evidence>
<keyword evidence="4 12" id="KW-0863">Zinc-finger</keyword>
<evidence type="ECO:0000313" key="15">
    <source>
        <dbReference type="EMBL" id="PIA13950.1"/>
    </source>
</evidence>
<keyword evidence="16" id="KW-1185">Reference proteome</keyword>
<organism evidence="15 16">
    <name type="scientific">Coemansia reversa (strain ATCC 12441 / NRRL 1564)</name>
    <dbReference type="NCBI Taxonomy" id="763665"/>
    <lineage>
        <taxon>Eukaryota</taxon>
        <taxon>Fungi</taxon>
        <taxon>Fungi incertae sedis</taxon>
        <taxon>Zoopagomycota</taxon>
        <taxon>Kickxellomycotina</taxon>
        <taxon>Kickxellomycetes</taxon>
        <taxon>Kickxellales</taxon>
        <taxon>Kickxellaceae</taxon>
        <taxon>Coemansia</taxon>
    </lineage>
</organism>
<name>A0A2G5B4M3_COERN</name>
<evidence type="ECO:0000256" key="3">
    <source>
        <dbReference type="ARBA" id="ARBA00022723"/>
    </source>
</evidence>
<dbReference type="Proteomes" id="UP000242474">
    <property type="component" value="Unassembled WGS sequence"/>
</dbReference>
<dbReference type="InterPro" id="IPR038534">
    <property type="entry name" value="Rtr1/RPAP2_sf"/>
</dbReference>
<keyword evidence="3 12" id="KW-0479">Metal-binding</keyword>
<evidence type="ECO:0000256" key="11">
    <source>
        <dbReference type="PROSITE-ProRule" id="PRU00812"/>
    </source>
</evidence>
<comment type="catalytic activity">
    <reaction evidence="9 12">
        <text>O-phospho-L-seryl-[protein] + H2O = L-seryl-[protein] + phosphate</text>
        <dbReference type="Rhea" id="RHEA:20629"/>
        <dbReference type="Rhea" id="RHEA-COMP:9863"/>
        <dbReference type="Rhea" id="RHEA-COMP:11604"/>
        <dbReference type="ChEBI" id="CHEBI:15377"/>
        <dbReference type="ChEBI" id="CHEBI:29999"/>
        <dbReference type="ChEBI" id="CHEBI:43474"/>
        <dbReference type="ChEBI" id="CHEBI:83421"/>
        <dbReference type="EC" id="3.1.3.16"/>
    </reaction>
</comment>
<evidence type="ECO:0000256" key="6">
    <source>
        <dbReference type="ARBA" id="ARBA00022833"/>
    </source>
</evidence>
<comment type="catalytic activity">
    <reaction evidence="10 12">
        <text>O-phospho-L-threonyl-[protein] + H2O = L-threonyl-[protein] + phosphate</text>
        <dbReference type="Rhea" id="RHEA:47004"/>
        <dbReference type="Rhea" id="RHEA-COMP:11060"/>
        <dbReference type="Rhea" id="RHEA-COMP:11605"/>
        <dbReference type="ChEBI" id="CHEBI:15377"/>
        <dbReference type="ChEBI" id="CHEBI:30013"/>
        <dbReference type="ChEBI" id="CHEBI:43474"/>
        <dbReference type="ChEBI" id="CHEBI:61977"/>
        <dbReference type="EC" id="3.1.3.16"/>
    </reaction>
</comment>
<feature type="compositionally biased region" description="Basic and acidic residues" evidence="13">
    <location>
        <begin position="30"/>
        <end position="45"/>
    </location>
</feature>
<feature type="region of interest" description="Disordered" evidence="13">
    <location>
        <begin position="1"/>
        <end position="45"/>
    </location>
</feature>
<comment type="function">
    <text evidence="12">Putative RNA polymerase II subunit B1 C-terminal domain (CTD) phosphatase involved in RNA polymerase II transcription regulation.</text>
</comment>
<evidence type="ECO:0000313" key="16">
    <source>
        <dbReference type="Proteomes" id="UP000242474"/>
    </source>
</evidence>
<keyword evidence="6 12" id="KW-0862">Zinc</keyword>
<evidence type="ECO:0000256" key="2">
    <source>
        <dbReference type="ARBA" id="ARBA00005676"/>
    </source>
</evidence>
<feature type="region of interest" description="Disordered" evidence="13">
    <location>
        <begin position="291"/>
        <end position="316"/>
    </location>
</feature>